<feature type="region of interest" description="Disordered" evidence="1">
    <location>
        <begin position="215"/>
        <end position="240"/>
    </location>
</feature>
<dbReference type="OrthoDB" id="3886018at2759"/>
<accession>A0A9P9EUK6</accession>
<organism evidence="2 3">
    <name type="scientific">Dactylonectria estremocensis</name>
    <dbReference type="NCBI Taxonomy" id="1079267"/>
    <lineage>
        <taxon>Eukaryota</taxon>
        <taxon>Fungi</taxon>
        <taxon>Dikarya</taxon>
        <taxon>Ascomycota</taxon>
        <taxon>Pezizomycotina</taxon>
        <taxon>Sordariomycetes</taxon>
        <taxon>Hypocreomycetidae</taxon>
        <taxon>Hypocreales</taxon>
        <taxon>Nectriaceae</taxon>
        <taxon>Dactylonectria</taxon>
    </lineage>
</organism>
<sequence length="290" mass="31325">MAPRYRQEPRFLTDDKGKPTYPLFTPEQIAGETDYPLARANQVALLTNGMKRALGVDSFDLGDNDQEKPRGKLLVQYHPVKNYSEQAAWRVWFEGRPLDGQTAAWAPEAGRDQIFIRDGGQGGLGRREECLINIPSATTSGGTETSTAASSTETTTISTTSTASSGPLSSIVVISFPTNLFTGISEISTTTTAWEPPFSFPPIPTGFDSITTTEAESTTSAEQITSTTEAPVETSASPPNLECSTFDDCDDWDWKCASDNNMVTCSATDWHTVIGVPTSGRAICACNQER</sequence>
<protein>
    <submittedName>
        <fullName evidence="2">Uncharacterized protein</fullName>
    </submittedName>
</protein>
<comment type="caution">
    <text evidence="2">The sequence shown here is derived from an EMBL/GenBank/DDBJ whole genome shotgun (WGS) entry which is preliminary data.</text>
</comment>
<proteinExistence type="predicted"/>
<feature type="compositionally biased region" description="Basic and acidic residues" evidence="1">
    <location>
        <begin position="1"/>
        <end position="18"/>
    </location>
</feature>
<feature type="region of interest" description="Disordered" evidence="1">
    <location>
        <begin position="136"/>
        <end position="162"/>
    </location>
</feature>
<evidence type="ECO:0000256" key="1">
    <source>
        <dbReference type="SAM" id="MobiDB-lite"/>
    </source>
</evidence>
<dbReference type="EMBL" id="JAGMUU010000010">
    <property type="protein sequence ID" value="KAH7144220.1"/>
    <property type="molecule type" value="Genomic_DNA"/>
</dbReference>
<gene>
    <name evidence="2" type="ORF">B0J13DRAFT_525608</name>
</gene>
<name>A0A9P9EUK6_9HYPO</name>
<feature type="region of interest" description="Disordered" evidence="1">
    <location>
        <begin position="1"/>
        <end position="20"/>
    </location>
</feature>
<evidence type="ECO:0000313" key="2">
    <source>
        <dbReference type="EMBL" id="KAH7144220.1"/>
    </source>
</evidence>
<feature type="compositionally biased region" description="Low complexity" evidence="1">
    <location>
        <begin position="215"/>
        <end position="230"/>
    </location>
</feature>
<dbReference type="AlphaFoldDB" id="A0A9P9EUK6"/>
<dbReference type="Proteomes" id="UP000717696">
    <property type="component" value="Unassembled WGS sequence"/>
</dbReference>
<evidence type="ECO:0000313" key="3">
    <source>
        <dbReference type="Proteomes" id="UP000717696"/>
    </source>
</evidence>
<reference evidence="2" key="1">
    <citation type="journal article" date="2021" name="Nat. Commun.">
        <title>Genetic determinants of endophytism in the Arabidopsis root mycobiome.</title>
        <authorList>
            <person name="Mesny F."/>
            <person name="Miyauchi S."/>
            <person name="Thiergart T."/>
            <person name="Pickel B."/>
            <person name="Atanasova L."/>
            <person name="Karlsson M."/>
            <person name="Huettel B."/>
            <person name="Barry K.W."/>
            <person name="Haridas S."/>
            <person name="Chen C."/>
            <person name="Bauer D."/>
            <person name="Andreopoulos W."/>
            <person name="Pangilinan J."/>
            <person name="LaButti K."/>
            <person name="Riley R."/>
            <person name="Lipzen A."/>
            <person name="Clum A."/>
            <person name="Drula E."/>
            <person name="Henrissat B."/>
            <person name="Kohler A."/>
            <person name="Grigoriev I.V."/>
            <person name="Martin F.M."/>
            <person name="Hacquard S."/>
        </authorList>
    </citation>
    <scope>NUCLEOTIDE SEQUENCE</scope>
    <source>
        <strain evidence="2">MPI-CAGE-AT-0021</strain>
    </source>
</reference>
<keyword evidence="3" id="KW-1185">Reference proteome</keyword>